<organism evidence="1 2">
    <name type="scientific">Heterorhabditis bacteriophora</name>
    <name type="common">Entomopathogenic nematode worm</name>
    <dbReference type="NCBI Taxonomy" id="37862"/>
    <lineage>
        <taxon>Eukaryota</taxon>
        <taxon>Metazoa</taxon>
        <taxon>Ecdysozoa</taxon>
        <taxon>Nematoda</taxon>
        <taxon>Chromadorea</taxon>
        <taxon>Rhabditida</taxon>
        <taxon>Rhabditina</taxon>
        <taxon>Rhabditomorpha</taxon>
        <taxon>Strongyloidea</taxon>
        <taxon>Heterorhabditidae</taxon>
        <taxon>Heterorhabditis</taxon>
    </lineage>
</organism>
<evidence type="ECO:0000313" key="1">
    <source>
        <dbReference type="Proteomes" id="UP000095283"/>
    </source>
</evidence>
<protein>
    <submittedName>
        <fullName evidence="2">Uncharacterized protein</fullName>
    </submittedName>
</protein>
<dbReference type="WBParaSite" id="Hba_01964">
    <property type="protein sequence ID" value="Hba_01964"/>
    <property type="gene ID" value="Hba_01964"/>
</dbReference>
<accession>A0A1I7WB88</accession>
<dbReference type="Proteomes" id="UP000095283">
    <property type="component" value="Unplaced"/>
</dbReference>
<dbReference type="AlphaFoldDB" id="A0A1I7WB88"/>
<sequence length="84" mass="10273">MKYESISTYKILGIHWDTYNDTFNFTLPTFSANNVIKRPILQFILFLQKLWKAFLLLDEPLHKNLFDEWISLRFRLMTQLLFRD</sequence>
<keyword evidence="1" id="KW-1185">Reference proteome</keyword>
<evidence type="ECO:0000313" key="2">
    <source>
        <dbReference type="WBParaSite" id="Hba_01964"/>
    </source>
</evidence>
<reference evidence="2" key="1">
    <citation type="submission" date="2016-11" db="UniProtKB">
        <authorList>
            <consortium name="WormBaseParasite"/>
        </authorList>
    </citation>
    <scope>IDENTIFICATION</scope>
</reference>
<proteinExistence type="predicted"/>
<name>A0A1I7WB88_HETBA</name>